<keyword evidence="2" id="KW-1185">Reference proteome</keyword>
<evidence type="ECO:0000313" key="1">
    <source>
        <dbReference type="EMBL" id="MEJ8645468.1"/>
    </source>
</evidence>
<accession>A0ABU8UC46</accession>
<sequence>MAVFRSGEADEHAVVVEDHLAGEQGGRAVARFRPGGRGGHQLGDLGQVAEPAAAAAAEDQALHAVPLGGRQLGRINRLGRLLRGGAQGGDRRGQFPLRARE</sequence>
<organism evidence="1 2">
    <name type="scientific">Streptomyces caledonius</name>
    <dbReference type="NCBI Taxonomy" id="3134107"/>
    <lineage>
        <taxon>Bacteria</taxon>
        <taxon>Bacillati</taxon>
        <taxon>Actinomycetota</taxon>
        <taxon>Actinomycetes</taxon>
        <taxon>Kitasatosporales</taxon>
        <taxon>Streptomycetaceae</taxon>
        <taxon>Streptomyces</taxon>
    </lineage>
</organism>
<dbReference type="EMBL" id="JBBKAM010000004">
    <property type="protein sequence ID" value="MEJ8645468.1"/>
    <property type="molecule type" value="Genomic_DNA"/>
</dbReference>
<name>A0ABU8UC46_9ACTN</name>
<proteinExistence type="predicted"/>
<evidence type="ECO:0000313" key="2">
    <source>
        <dbReference type="Proteomes" id="UP001382904"/>
    </source>
</evidence>
<comment type="caution">
    <text evidence="1">The sequence shown here is derived from an EMBL/GenBank/DDBJ whole genome shotgun (WGS) entry which is preliminary data.</text>
</comment>
<dbReference type="Proteomes" id="UP001382904">
    <property type="component" value="Unassembled WGS sequence"/>
</dbReference>
<reference evidence="1 2" key="1">
    <citation type="submission" date="2024-03" db="EMBL/GenBank/DDBJ databases">
        <title>Novel Streptomyces species of biotechnological and ecological value are a feature of Machair soil.</title>
        <authorList>
            <person name="Prole J.R."/>
            <person name="Goodfellow M."/>
            <person name="Allenby N."/>
            <person name="Ward A.C."/>
        </authorList>
    </citation>
    <scope>NUCLEOTIDE SEQUENCE [LARGE SCALE GENOMIC DNA]</scope>
    <source>
        <strain evidence="1 2">MS1.HAVA.3</strain>
    </source>
</reference>
<protein>
    <submittedName>
        <fullName evidence="1">Uncharacterized protein</fullName>
    </submittedName>
</protein>
<gene>
    <name evidence="1" type="ORF">WKI68_38065</name>
</gene>